<evidence type="ECO:0000313" key="2">
    <source>
        <dbReference type="EMBL" id="MFH5211558.1"/>
    </source>
</evidence>
<evidence type="ECO:0000313" key="4">
    <source>
        <dbReference type="Proteomes" id="UP001609175"/>
    </source>
</evidence>
<proteinExistence type="predicted"/>
<evidence type="ECO:0000313" key="5">
    <source>
        <dbReference type="Proteomes" id="UP001609219"/>
    </source>
</evidence>
<name>A0ABW7JU67_9NOCA</name>
<organism evidence="2 4">
    <name type="scientific">Antrihabitans spumae</name>
    <dbReference type="NCBI Taxonomy" id="3373370"/>
    <lineage>
        <taxon>Bacteria</taxon>
        <taxon>Bacillati</taxon>
        <taxon>Actinomycetota</taxon>
        <taxon>Actinomycetes</taxon>
        <taxon>Mycobacteriales</taxon>
        <taxon>Nocardiaceae</taxon>
        <taxon>Antrihabitans</taxon>
    </lineage>
</organism>
<keyword evidence="5" id="KW-1185">Reference proteome</keyword>
<dbReference type="Proteomes" id="UP001609219">
    <property type="component" value="Unassembled WGS sequence"/>
</dbReference>
<protein>
    <submittedName>
        <fullName evidence="2">Uncharacterized protein</fullName>
    </submittedName>
</protein>
<dbReference type="RefSeq" id="WP_395118142.1">
    <property type="nucleotide sequence ID" value="NZ_JBIMSN010000190.1"/>
</dbReference>
<evidence type="ECO:0000256" key="1">
    <source>
        <dbReference type="SAM" id="MobiDB-lite"/>
    </source>
</evidence>
<sequence>MIASVGPTPWARVKDPRPLPGEQSPTALARQLRNVDDEILGRLIRDHSMPLSDDVAYRRKWNSFWRALGFDPELRRRADAILDGFLDLAEHALDAGDKDAAETKRLNAFFLRCEQALDRILKREDSPLAWAGVAAARYNPPARQVIDQLAVAIAQHQRDSDNAALWTTFDNILREMLGSDAVQVEIPRGRRRRTSS</sequence>
<reference evidence="4 5" key="1">
    <citation type="submission" date="2024-10" db="EMBL/GenBank/DDBJ databases">
        <authorList>
            <person name="Riesco R."/>
        </authorList>
    </citation>
    <scope>NUCLEOTIDE SEQUENCE [LARGE SCALE GENOMIC DNA]</scope>
    <source>
        <strain evidence="2 4">NCIMB 15449</strain>
        <strain evidence="3 5">NCIMB 15450</strain>
    </source>
</reference>
<dbReference type="EMBL" id="JBIMSO010000127">
    <property type="protein sequence ID" value="MFH5211558.1"/>
    <property type="molecule type" value="Genomic_DNA"/>
</dbReference>
<dbReference type="Proteomes" id="UP001609175">
    <property type="component" value="Unassembled WGS sequence"/>
</dbReference>
<gene>
    <name evidence="2" type="ORF">ACHIPZ_25635</name>
    <name evidence="3" type="ORF">ACHIRB_31120</name>
</gene>
<evidence type="ECO:0000313" key="3">
    <source>
        <dbReference type="EMBL" id="MFH5232984.1"/>
    </source>
</evidence>
<comment type="caution">
    <text evidence="2">The sequence shown here is derived from an EMBL/GenBank/DDBJ whole genome shotgun (WGS) entry which is preliminary data.</text>
</comment>
<feature type="region of interest" description="Disordered" evidence="1">
    <location>
        <begin position="1"/>
        <end position="24"/>
    </location>
</feature>
<dbReference type="EMBL" id="JBIMSN010000190">
    <property type="protein sequence ID" value="MFH5232984.1"/>
    <property type="molecule type" value="Genomic_DNA"/>
</dbReference>
<accession>A0ABW7JU67</accession>